<feature type="compositionally biased region" description="Basic and acidic residues" evidence="6">
    <location>
        <begin position="1"/>
        <end position="10"/>
    </location>
</feature>
<dbReference type="Pfam" id="PF12698">
    <property type="entry name" value="ABC2_membrane_3"/>
    <property type="match status" value="1"/>
</dbReference>
<sequence length="412" mass="43265">MSTETTERRVQPGAPSSSSSDRNAQPAWLIVTLREVMVKAKDRGFAISTIVTLVLIVAGVVFNAYMSSRGEDFTVAVTSEAGQSVTALADEDGRADDGNTTFTAIVVESEEAALEEVRSEEADAALIRDGDGAWTLTGRNEIPRSLSAGISASLEAYMLEANAAAAGTSAEELLAGSELEESLLDGNAEDQAVADVAGFAFSFLFYMASIIFGMAIANSVVEEKQNRVVEILATAIPVRQLLYGKVLGNTILAMVQLALYGGAALLALNLTDTADLVGSIIPASGWFMVFFLFGFLILASMWAVLGSLASRPEDLTSSSTPVMALIFAALGAGLFASGQLLVVASYVPVVSSVAMPIRLLNSEVALWEPILSLVIALAAAAALLHLGEKIYRRAIMQGGGALSLRKAMKLEQ</sequence>
<comment type="subcellular location">
    <subcellularLocation>
        <location evidence="1">Cell membrane</location>
        <topology evidence="1">Multi-pass membrane protein</topology>
    </subcellularLocation>
</comment>
<evidence type="ECO:0000256" key="3">
    <source>
        <dbReference type="ARBA" id="ARBA00022692"/>
    </source>
</evidence>
<dbReference type="RefSeq" id="WP_346027522.1">
    <property type="nucleotide sequence ID" value="NZ_BAAAON010000001.1"/>
</dbReference>
<gene>
    <name evidence="9" type="ORF">GCM10009784_07430</name>
</gene>
<evidence type="ECO:0000256" key="6">
    <source>
        <dbReference type="SAM" id="MobiDB-lite"/>
    </source>
</evidence>
<evidence type="ECO:0000313" key="9">
    <source>
        <dbReference type="EMBL" id="GAA2173381.1"/>
    </source>
</evidence>
<dbReference type="Proteomes" id="UP001500974">
    <property type="component" value="Unassembled WGS sequence"/>
</dbReference>
<feature type="transmembrane region" description="Helical" evidence="7">
    <location>
        <begin position="286"/>
        <end position="310"/>
    </location>
</feature>
<feature type="region of interest" description="Disordered" evidence="6">
    <location>
        <begin position="1"/>
        <end position="22"/>
    </location>
</feature>
<dbReference type="EMBL" id="BAAAON010000001">
    <property type="protein sequence ID" value="GAA2173381.1"/>
    <property type="molecule type" value="Genomic_DNA"/>
</dbReference>
<feature type="transmembrane region" description="Helical" evidence="7">
    <location>
        <begin position="366"/>
        <end position="386"/>
    </location>
</feature>
<keyword evidence="3 7" id="KW-0812">Transmembrane</keyword>
<evidence type="ECO:0000256" key="1">
    <source>
        <dbReference type="ARBA" id="ARBA00004651"/>
    </source>
</evidence>
<feature type="domain" description="ABC-2 type transporter transmembrane" evidence="8">
    <location>
        <begin position="44"/>
        <end position="383"/>
    </location>
</feature>
<dbReference type="InterPro" id="IPR013525">
    <property type="entry name" value="ABC2_TM"/>
</dbReference>
<feature type="transmembrane region" description="Helical" evidence="7">
    <location>
        <begin position="199"/>
        <end position="221"/>
    </location>
</feature>
<evidence type="ECO:0000313" key="10">
    <source>
        <dbReference type="Proteomes" id="UP001500974"/>
    </source>
</evidence>
<feature type="transmembrane region" description="Helical" evidence="7">
    <location>
        <begin position="322"/>
        <end position="346"/>
    </location>
</feature>
<evidence type="ECO:0000259" key="8">
    <source>
        <dbReference type="Pfam" id="PF12698"/>
    </source>
</evidence>
<keyword evidence="2" id="KW-1003">Cell membrane</keyword>
<evidence type="ECO:0000256" key="4">
    <source>
        <dbReference type="ARBA" id="ARBA00022989"/>
    </source>
</evidence>
<evidence type="ECO:0000256" key="7">
    <source>
        <dbReference type="SAM" id="Phobius"/>
    </source>
</evidence>
<dbReference type="PANTHER" id="PTHR30294">
    <property type="entry name" value="MEMBRANE COMPONENT OF ABC TRANSPORTER YHHJ-RELATED"/>
    <property type="match status" value="1"/>
</dbReference>
<feature type="transmembrane region" description="Helical" evidence="7">
    <location>
        <begin position="44"/>
        <end position="65"/>
    </location>
</feature>
<keyword evidence="5 7" id="KW-0472">Membrane</keyword>
<comment type="caution">
    <text evidence="9">The sequence shown here is derived from an EMBL/GenBank/DDBJ whole genome shotgun (WGS) entry which is preliminary data.</text>
</comment>
<evidence type="ECO:0000256" key="2">
    <source>
        <dbReference type="ARBA" id="ARBA00022475"/>
    </source>
</evidence>
<organism evidence="9 10">
    <name type="scientific">Arthrobacter parietis</name>
    <dbReference type="NCBI Taxonomy" id="271434"/>
    <lineage>
        <taxon>Bacteria</taxon>
        <taxon>Bacillati</taxon>
        <taxon>Actinomycetota</taxon>
        <taxon>Actinomycetes</taxon>
        <taxon>Micrococcales</taxon>
        <taxon>Micrococcaceae</taxon>
        <taxon>Arthrobacter</taxon>
    </lineage>
</organism>
<proteinExistence type="predicted"/>
<protein>
    <submittedName>
        <fullName evidence="9">ABC transporter permease</fullName>
    </submittedName>
</protein>
<dbReference type="InterPro" id="IPR051449">
    <property type="entry name" value="ABC-2_transporter_component"/>
</dbReference>
<dbReference type="PANTHER" id="PTHR30294:SF29">
    <property type="entry name" value="MULTIDRUG ABC TRANSPORTER PERMEASE YBHS-RELATED"/>
    <property type="match status" value="1"/>
</dbReference>
<accession>A0ABN3AR80</accession>
<reference evidence="9 10" key="1">
    <citation type="journal article" date="2019" name="Int. J. Syst. Evol. Microbiol.">
        <title>The Global Catalogue of Microorganisms (GCM) 10K type strain sequencing project: providing services to taxonomists for standard genome sequencing and annotation.</title>
        <authorList>
            <consortium name="The Broad Institute Genomics Platform"/>
            <consortium name="The Broad Institute Genome Sequencing Center for Infectious Disease"/>
            <person name="Wu L."/>
            <person name="Ma J."/>
        </authorList>
    </citation>
    <scope>NUCLEOTIDE SEQUENCE [LARGE SCALE GENOMIC DNA]</scope>
    <source>
        <strain evidence="9 10">JCM 14917</strain>
    </source>
</reference>
<feature type="transmembrane region" description="Helical" evidence="7">
    <location>
        <begin position="242"/>
        <end position="266"/>
    </location>
</feature>
<keyword evidence="4 7" id="KW-1133">Transmembrane helix</keyword>
<keyword evidence="10" id="KW-1185">Reference proteome</keyword>
<evidence type="ECO:0000256" key="5">
    <source>
        <dbReference type="ARBA" id="ARBA00023136"/>
    </source>
</evidence>
<name>A0ABN3AR80_9MICC</name>